<evidence type="ECO:0000313" key="2">
    <source>
        <dbReference type="Proteomes" id="UP000748531"/>
    </source>
</evidence>
<evidence type="ECO:0000313" key="1">
    <source>
        <dbReference type="EMBL" id="KAF5396277.1"/>
    </source>
</evidence>
<dbReference type="Proteomes" id="UP000748531">
    <property type="component" value="Unassembled WGS sequence"/>
</dbReference>
<proteinExistence type="predicted"/>
<gene>
    <name evidence="1" type="ORF">PHET_11076</name>
</gene>
<organism evidence="1 2">
    <name type="scientific">Paragonimus heterotremus</name>
    <dbReference type="NCBI Taxonomy" id="100268"/>
    <lineage>
        <taxon>Eukaryota</taxon>
        <taxon>Metazoa</taxon>
        <taxon>Spiralia</taxon>
        <taxon>Lophotrochozoa</taxon>
        <taxon>Platyhelminthes</taxon>
        <taxon>Trematoda</taxon>
        <taxon>Digenea</taxon>
        <taxon>Plagiorchiida</taxon>
        <taxon>Troglotremata</taxon>
        <taxon>Troglotrematidae</taxon>
        <taxon>Paragonimus</taxon>
    </lineage>
</organism>
<keyword evidence="2" id="KW-1185">Reference proteome</keyword>
<reference evidence="1" key="1">
    <citation type="submission" date="2019-05" db="EMBL/GenBank/DDBJ databases">
        <title>Annotation for the trematode Paragonimus heterotremus.</title>
        <authorList>
            <person name="Choi Y.-J."/>
        </authorList>
    </citation>
    <scope>NUCLEOTIDE SEQUENCE</scope>
    <source>
        <strain evidence="1">LC</strain>
    </source>
</reference>
<protein>
    <submittedName>
        <fullName evidence="1">Uncharacterized protein</fullName>
    </submittedName>
</protein>
<accession>A0A8J4WTJ3</accession>
<dbReference type="EMBL" id="LUCH01008611">
    <property type="protein sequence ID" value="KAF5396277.1"/>
    <property type="molecule type" value="Genomic_DNA"/>
</dbReference>
<comment type="caution">
    <text evidence="1">The sequence shown here is derived from an EMBL/GenBank/DDBJ whole genome shotgun (WGS) entry which is preliminary data.</text>
</comment>
<name>A0A8J4WTJ3_9TREM</name>
<dbReference type="AlphaFoldDB" id="A0A8J4WTJ3"/>
<sequence>MDSSISCIIAEAVMQSSQETNNNLQNGNTQQFAFKVIAVIQYNFATYGYRAEYF</sequence>